<evidence type="ECO:0000313" key="2">
    <source>
        <dbReference type="EMBL" id="GAA4884003.1"/>
    </source>
</evidence>
<evidence type="ECO:0008006" key="4">
    <source>
        <dbReference type="Google" id="ProtNLM"/>
    </source>
</evidence>
<dbReference type="Proteomes" id="UP001500433">
    <property type="component" value="Unassembled WGS sequence"/>
</dbReference>
<dbReference type="EMBL" id="BAABJH010000001">
    <property type="protein sequence ID" value="GAA4884003.1"/>
    <property type="molecule type" value="Genomic_DNA"/>
</dbReference>
<reference evidence="3" key="1">
    <citation type="journal article" date="2019" name="Int. J. Syst. Evol. Microbiol.">
        <title>The Global Catalogue of Microorganisms (GCM) 10K type strain sequencing project: providing services to taxonomists for standard genome sequencing and annotation.</title>
        <authorList>
            <consortium name="The Broad Institute Genomics Platform"/>
            <consortium name="The Broad Institute Genome Sequencing Center for Infectious Disease"/>
            <person name="Wu L."/>
            <person name="Ma J."/>
        </authorList>
    </citation>
    <scope>NUCLEOTIDE SEQUENCE [LARGE SCALE GENOMIC DNA]</scope>
    <source>
        <strain evidence="3">JCM 18274</strain>
    </source>
</reference>
<keyword evidence="1" id="KW-1133">Transmembrane helix</keyword>
<evidence type="ECO:0000256" key="1">
    <source>
        <dbReference type="SAM" id="Phobius"/>
    </source>
</evidence>
<keyword evidence="1" id="KW-0812">Transmembrane</keyword>
<gene>
    <name evidence="2" type="ORF">GCM10023311_02910</name>
</gene>
<protein>
    <recommendedName>
        <fullName evidence="4">Glycine zipper family protein</fullName>
    </recommendedName>
</protein>
<comment type="caution">
    <text evidence="2">The sequence shown here is derived from an EMBL/GenBank/DDBJ whole genome shotgun (WGS) entry which is preliminary data.</text>
</comment>
<name>A0ABP9EPA1_9FLAO</name>
<keyword evidence="1" id="KW-0472">Membrane</keyword>
<accession>A0ABP9EPA1</accession>
<feature type="transmembrane region" description="Helical" evidence="1">
    <location>
        <begin position="94"/>
        <end position="113"/>
    </location>
</feature>
<dbReference type="RefSeq" id="WP_345272173.1">
    <property type="nucleotide sequence ID" value="NZ_BAABJH010000001.1"/>
</dbReference>
<proteinExistence type="predicted"/>
<evidence type="ECO:0000313" key="3">
    <source>
        <dbReference type="Proteomes" id="UP001500433"/>
    </source>
</evidence>
<feature type="transmembrane region" description="Helical" evidence="1">
    <location>
        <begin position="119"/>
        <end position="136"/>
    </location>
</feature>
<keyword evidence="3" id="KW-1185">Reference proteome</keyword>
<sequence>MTLKNALIFFENLVAETSRKSEIKVYHEFIQIITSLEKKDLLKNEILSIETELDNLTLKSNSANRKKYFKKANNDFKKYLKDTFSLTTKGYYTTYYGGLGLVFGLLFGVAILSNLERSLGISLGLIGGMVIGSIMGRNKDAEAETAGKML</sequence>
<organism evidence="2 3">
    <name type="scientific">Flaviramulus aquimarinus</name>
    <dbReference type="NCBI Taxonomy" id="1170456"/>
    <lineage>
        <taxon>Bacteria</taxon>
        <taxon>Pseudomonadati</taxon>
        <taxon>Bacteroidota</taxon>
        <taxon>Flavobacteriia</taxon>
        <taxon>Flavobacteriales</taxon>
        <taxon>Flavobacteriaceae</taxon>
        <taxon>Flaviramulus</taxon>
    </lineage>
</organism>